<keyword evidence="2" id="KW-1185">Reference proteome</keyword>
<comment type="caution">
    <text evidence="1">The sequence shown here is derived from an EMBL/GenBank/DDBJ whole genome shotgun (WGS) entry which is preliminary data.</text>
</comment>
<proteinExistence type="predicted"/>
<name>A0A9D4Z702_ADICA</name>
<dbReference type="Proteomes" id="UP000886520">
    <property type="component" value="Chromosome 22"/>
</dbReference>
<dbReference type="EMBL" id="JABFUD020000022">
    <property type="protein sequence ID" value="KAI5062066.1"/>
    <property type="molecule type" value="Genomic_DNA"/>
</dbReference>
<accession>A0A9D4Z702</accession>
<reference evidence="1" key="1">
    <citation type="submission" date="2021-01" db="EMBL/GenBank/DDBJ databases">
        <title>Adiantum capillus-veneris genome.</title>
        <authorList>
            <person name="Fang Y."/>
            <person name="Liao Q."/>
        </authorList>
    </citation>
    <scope>NUCLEOTIDE SEQUENCE</scope>
    <source>
        <strain evidence="1">H3</strain>
        <tissue evidence="1">Leaf</tissue>
    </source>
</reference>
<evidence type="ECO:0000313" key="2">
    <source>
        <dbReference type="Proteomes" id="UP000886520"/>
    </source>
</evidence>
<gene>
    <name evidence="1" type="ORF">GOP47_0022605</name>
</gene>
<protein>
    <submittedName>
        <fullName evidence="1">Uncharacterized protein</fullName>
    </submittedName>
</protein>
<organism evidence="1 2">
    <name type="scientific">Adiantum capillus-veneris</name>
    <name type="common">Maidenhair fern</name>
    <dbReference type="NCBI Taxonomy" id="13818"/>
    <lineage>
        <taxon>Eukaryota</taxon>
        <taxon>Viridiplantae</taxon>
        <taxon>Streptophyta</taxon>
        <taxon>Embryophyta</taxon>
        <taxon>Tracheophyta</taxon>
        <taxon>Polypodiopsida</taxon>
        <taxon>Polypodiidae</taxon>
        <taxon>Polypodiales</taxon>
        <taxon>Pteridineae</taxon>
        <taxon>Pteridaceae</taxon>
        <taxon>Vittarioideae</taxon>
        <taxon>Adiantum</taxon>
    </lineage>
</organism>
<dbReference type="AlphaFoldDB" id="A0A9D4Z702"/>
<evidence type="ECO:0000313" key="1">
    <source>
        <dbReference type="EMBL" id="KAI5062066.1"/>
    </source>
</evidence>
<feature type="non-terminal residue" evidence="1">
    <location>
        <position position="79"/>
    </location>
</feature>
<sequence>TVLFVPLLNNVGSLSRAFPSMGVKELRMKVWGITDMILPLIEKCCFGLSDLNLKHCQGLSQKSINLFESRLWKCNVLSL</sequence>